<sequence>MSETDLTKYETCHADFSTRNTASGRRGDVKGRREWEEPVGGDGGRSQWEEPVGLWEGRSMPPLRFKV</sequence>
<dbReference type="EMBL" id="SRLO01000072">
    <property type="protein sequence ID" value="TNN78539.1"/>
    <property type="molecule type" value="Genomic_DNA"/>
</dbReference>
<keyword evidence="3" id="KW-1185">Reference proteome</keyword>
<reference evidence="2 3" key="1">
    <citation type="submission" date="2019-03" db="EMBL/GenBank/DDBJ databases">
        <title>First draft genome of Liparis tanakae, snailfish: a comprehensive survey of snailfish specific genes.</title>
        <authorList>
            <person name="Kim W."/>
            <person name="Song I."/>
            <person name="Jeong J.-H."/>
            <person name="Kim D."/>
            <person name="Kim S."/>
            <person name="Ryu S."/>
            <person name="Song J.Y."/>
            <person name="Lee S.K."/>
        </authorList>
    </citation>
    <scope>NUCLEOTIDE SEQUENCE [LARGE SCALE GENOMIC DNA]</scope>
    <source>
        <tissue evidence="2">Muscle</tissue>
    </source>
</reference>
<comment type="caution">
    <text evidence="2">The sequence shown here is derived from an EMBL/GenBank/DDBJ whole genome shotgun (WGS) entry which is preliminary data.</text>
</comment>
<name>A0A4Z2IKK3_9TELE</name>
<proteinExistence type="predicted"/>
<evidence type="ECO:0000313" key="2">
    <source>
        <dbReference type="EMBL" id="TNN78539.1"/>
    </source>
</evidence>
<gene>
    <name evidence="2" type="ORF">EYF80_011134</name>
</gene>
<protein>
    <submittedName>
        <fullName evidence="2">Uncharacterized protein</fullName>
    </submittedName>
</protein>
<dbReference type="Proteomes" id="UP000314294">
    <property type="component" value="Unassembled WGS sequence"/>
</dbReference>
<evidence type="ECO:0000256" key="1">
    <source>
        <dbReference type="SAM" id="MobiDB-lite"/>
    </source>
</evidence>
<organism evidence="2 3">
    <name type="scientific">Liparis tanakae</name>
    <name type="common">Tanaka's snailfish</name>
    <dbReference type="NCBI Taxonomy" id="230148"/>
    <lineage>
        <taxon>Eukaryota</taxon>
        <taxon>Metazoa</taxon>
        <taxon>Chordata</taxon>
        <taxon>Craniata</taxon>
        <taxon>Vertebrata</taxon>
        <taxon>Euteleostomi</taxon>
        <taxon>Actinopterygii</taxon>
        <taxon>Neopterygii</taxon>
        <taxon>Teleostei</taxon>
        <taxon>Neoteleostei</taxon>
        <taxon>Acanthomorphata</taxon>
        <taxon>Eupercaria</taxon>
        <taxon>Perciformes</taxon>
        <taxon>Cottioidei</taxon>
        <taxon>Cottales</taxon>
        <taxon>Liparidae</taxon>
        <taxon>Liparis</taxon>
    </lineage>
</organism>
<evidence type="ECO:0000313" key="3">
    <source>
        <dbReference type="Proteomes" id="UP000314294"/>
    </source>
</evidence>
<feature type="compositionally biased region" description="Basic and acidic residues" evidence="1">
    <location>
        <begin position="25"/>
        <end position="36"/>
    </location>
</feature>
<accession>A0A4Z2IKK3</accession>
<feature type="region of interest" description="Disordered" evidence="1">
    <location>
        <begin position="19"/>
        <end position="51"/>
    </location>
</feature>
<dbReference type="AlphaFoldDB" id="A0A4Z2IKK3"/>